<organism evidence="1 2">
    <name type="scientific">Gordonia phage Sidious</name>
    <dbReference type="NCBI Taxonomy" id="2591118"/>
    <lineage>
        <taxon>Viruses</taxon>
        <taxon>Duplodnaviria</taxon>
        <taxon>Heunggongvirae</taxon>
        <taxon>Uroviricota</taxon>
        <taxon>Caudoviricetes</taxon>
        <taxon>Sidiousvirus</taxon>
        <taxon>Sidiousvirus sidious</taxon>
    </lineage>
</organism>
<dbReference type="GeneID" id="77930916"/>
<reference evidence="1 2" key="1">
    <citation type="submission" date="2019-05" db="EMBL/GenBank/DDBJ databases">
        <authorList>
            <person name="Burnell J."/>
            <person name="Dorr H."/>
            <person name="Griffin H."/>
            <person name="Jordan N."/>
            <person name="Molloy S.D."/>
            <person name="Garlena R.A."/>
            <person name="Russell D.A."/>
            <person name="Pope W.H."/>
            <person name="Jacobs-Sera D."/>
            <person name="Hatfull G.F."/>
        </authorList>
    </citation>
    <scope>NUCLEOTIDE SEQUENCE [LARGE SCALE GENOMIC DNA]</scope>
</reference>
<gene>
    <name evidence="1" type="primary">42</name>
    <name evidence="1" type="ORF">SEA_SIDIOUS_42</name>
</gene>
<accession>A0A515MIA6</accession>
<dbReference type="KEGG" id="vg:77930916"/>
<name>A0A515MIA6_9CAUD</name>
<protein>
    <submittedName>
        <fullName evidence="1">Uncharacterized protein</fullName>
    </submittedName>
</protein>
<keyword evidence="2" id="KW-1185">Reference proteome</keyword>
<evidence type="ECO:0000313" key="2">
    <source>
        <dbReference type="Proteomes" id="UP000319161"/>
    </source>
</evidence>
<dbReference type="RefSeq" id="YP_010655060.1">
    <property type="nucleotide sequence ID" value="NC_070819.1"/>
</dbReference>
<proteinExistence type="predicted"/>
<sequence>MPQLTYEGFNTVAVLDTDAGTVTLTHSGMTMPKHKKSSSPWVIPLGAITDVEFR</sequence>
<dbReference type="Proteomes" id="UP000319161">
    <property type="component" value="Segment"/>
</dbReference>
<dbReference type="EMBL" id="MK967384">
    <property type="protein sequence ID" value="QDM56389.1"/>
    <property type="molecule type" value="Genomic_DNA"/>
</dbReference>
<evidence type="ECO:0000313" key="1">
    <source>
        <dbReference type="EMBL" id="QDM56389.1"/>
    </source>
</evidence>